<evidence type="ECO:0000256" key="1">
    <source>
        <dbReference type="ARBA" id="ARBA00022801"/>
    </source>
</evidence>
<protein>
    <submittedName>
        <fullName evidence="4">Acylaminoacyl-peptidase</fullName>
        <ecNumber evidence="4">3.4.19.1</ecNumber>
    </submittedName>
</protein>
<dbReference type="GO" id="GO:0004252">
    <property type="term" value="F:serine-type endopeptidase activity"/>
    <property type="evidence" value="ECO:0007669"/>
    <property type="project" value="TreeGrafter"/>
</dbReference>
<gene>
    <name evidence="4" type="primary">apeH</name>
    <name evidence="4" type="ORF">KDY119_02332</name>
</gene>
<evidence type="ECO:0000313" key="5">
    <source>
        <dbReference type="Proteomes" id="UP000326702"/>
    </source>
</evidence>
<dbReference type="PANTHER" id="PTHR42776:SF27">
    <property type="entry name" value="DIPEPTIDYL PEPTIDASE FAMILY MEMBER 6"/>
    <property type="match status" value="1"/>
</dbReference>
<accession>A0A5P9QCH0</accession>
<dbReference type="OrthoDB" id="262125at2"/>
<dbReference type="KEGG" id="lxl:KDY119_02332"/>
<keyword evidence="5" id="KW-1185">Reference proteome</keyword>
<dbReference type="Gene3D" id="2.120.10.30">
    <property type="entry name" value="TolB, C-terminal domain"/>
    <property type="match status" value="1"/>
</dbReference>
<reference evidence="4 5" key="1">
    <citation type="submission" date="2019-10" db="EMBL/GenBank/DDBJ databases">
        <title>Genome sequence of Luteimicrobium xylanilyticum HY-24.</title>
        <authorList>
            <person name="Kim D.Y."/>
            <person name="Park H.-Y."/>
        </authorList>
    </citation>
    <scope>NUCLEOTIDE SEQUENCE [LARGE SCALE GENOMIC DNA]</scope>
    <source>
        <strain evidence="4 5">HY-24</strain>
    </source>
</reference>
<dbReference type="GO" id="GO:0006508">
    <property type="term" value="P:proteolysis"/>
    <property type="evidence" value="ECO:0007669"/>
    <property type="project" value="InterPro"/>
</dbReference>
<dbReference type="EMBL" id="CP045529">
    <property type="protein sequence ID" value="QFU98812.1"/>
    <property type="molecule type" value="Genomic_DNA"/>
</dbReference>
<dbReference type="SUPFAM" id="SSF82171">
    <property type="entry name" value="DPP6 N-terminal domain-like"/>
    <property type="match status" value="1"/>
</dbReference>
<feature type="domain" description="Peptidase S9 prolyl oligopeptidase catalytic" evidence="3">
    <location>
        <begin position="486"/>
        <end position="688"/>
    </location>
</feature>
<dbReference type="InterPro" id="IPR011042">
    <property type="entry name" value="6-blade_b-propeller_TolB-like"/>
</dbReference>
<organism evidence="4 5">
    <name type="scientific">Luteimicrobium xylanilyticum</name>
    <dbReference type="NCBI Taxonomy" id="1133546"/>
    <lineage>
        <taxon>Bacteria</taxon>
        <taxon>Bacillati</taxon>
        <taxon>Actinomycetota</taxon>
        <taxon>Actinomycetes</taxon>
        <taxon>Micrococcales</taxon>
        <taxon>Luteimicrobium</taxon>
    </lineage>
</organism>
<dbReference type="PANTHER" id="PTHR42776">
    <property type="entry name" value="SERINE PEPTIDASE S9 FAMILY MEMBER"/>
    <property type="match status" value="1"/>
</dbReference>
<name>A0A5P9QCH0_9MICO</name>
<dbReference type="AlphaFoldDB" id="A0A5P9QCH0"/>
<evidence type="ECO:0000259" key="3">
    <source>
        <dbReference type="Pfam" id="PF00326"/>
    </source>
</evidence>
<dbReference type="InterPro" id="IPR029058">
    <property type="entry name" value="AB_hydrolase_fold"/>
</dbReference>
<keyword evidence="2" id="KW-0645">Protease</keyword>
<dbReference type="RefSeq" id="WP_036949474.1">
    <property type="nucleotide sequence ID" value="NZ_BAABIH010000036.1"/>
</dbReference>
<dbReference type="InterPro" id="IPR001375">
    <property type="entry name" value="Peptidase_S9_cat"/>
</dbReference>
<dbReference type="Proteomes" id="UP000326702">
    <property type="component" value="Chromosome"/>
</dbReference>
<dbReference type="Pfam" id="PF00326">
    <property type="entry name" value="Peptidase_S9"/>
    <property type="match status" value="1"/>
</dbReference>
<dbReference type="SUPFAM" id="SSF53474">
    <property type="entry name" value="alpha/beta-Hydrolases"/>
    <property type="match status" value="1"/>
</dbReference>
<dbReference type="InterPro" id="IPR011659">
    <property type="entry name" value="WD40"/>
</dbReference>
<keyword evidence="1 4" id="KW-0378">Hydrolase</keyword>
<dbReference type="Pfam" id="PF07676">
    <property type="entry name" value="PD40"/>
    <property type="match status" value="2"/>
</dbReference>
<evidence type="ECO:0000256" key="2">
    <source>
        <dbReference type="ARBA" id="ARBA00022825"/>
    </source>
</evidence>
<evidence type="ECO:0000313" key="4">
    <source>
        <dbReference type="EMBL" id="QFU98812.1"/>
    </source>
</evidence>
<sequence length="690" mass="72583">MKPTDIETFVQVGALTVDPDGSRAVAALSHASLGADATVGQLWELPLDDGAGPARARRLTRGRRDLAPRFSPDGRLLAFLRAVPGGKPQVHVVDARGGEPLVVTDQPLGVGSFTWSPDSTQIAFVAAVPEAGRYGTVDGLGPDAEPARRITTVRYSGNGRGYTIDKRTHVFVVDVPDVAAEPAYEPAPDVPVEGDGPADAPSPVPAARRVTHVDTDHGSPVFTADGERLLVIAALHDGRDTDLRSDVWSFPVPAHDADDARTAEPVRVTGDEPLDVAAVAVGPDGRAWFVAAELGPEGRDFVARTTAAYVAEAVAGGFASPRRVTDPAAHDLALAGSDASLVAVPGAVFVAERRRGRGPLLRVGADGSVTRVLDGDLEATALAVGDGALVVAVATPGSAGDVVAVSLDDEHRPAGEPRTLTDLGGPARASGVVVPVEEEHPSKDGTPVHGWVAVPDGGRGQSGAHPVLLMIHGGPFAQYTVGLFDETQVYTSAGYAVVYCNPRGSSGYGREHGLAIKERMGTVDLEDVLGFLDGVLASHPELDADRVGILGGSYGGYLTAWTIAHDHRFAAAVVERGYLDPEAFIGTSDIGSFFSEEYTGADPAHRATQSPQAVVDQVRTPTLVVHSEQDLRCPLSQAERYYAALRRGGVDAELLVFPGENHELSRSGRPRHRVQRFEVILDWFGRYLPV</sequence>
<dbReference type="Gene3D" id="3.40.50.1820">
    <property type="entry name" value="alpha/beta hydrolase"/>
    <property type="match status" value="1"/>
</dbReference>
<dbReference type="EC" id="3.4.19.1" evidence="4"/>
<keyword evidence="2" id="KW-0720">Serine protease</keyword>
<proteinExistence type="predicted"/>
<dbReference type="GO" id="GO:0008242">
    <property type="term" value="F:omega peptidase activity"/>
    <property type="evidence" value="ECO:0007669"/>
    <property type="project" value="UniProtKB-EC"/>
</dbReference>